<evidence type="ECO:0000256" key="2">
    <source>
        <dbReference type="SAM" id="Phobius"/>
    </source>
</evidence>
<keyword evidence="2" id="KW-1133">Transmembrane helix</keyword>
<accession>A0ABT3TEG4</accession>
<keyword evidence="5" id="KW-1185">Reference proteome</keyword>
<dbReference type="EMBL" id="SHNN01000001">
    <property type="protein sequence ID" value="MCX2980710.1"/>
    <property type="molecule type" value="Genomic_DNA"/>
</dbReference>
<comment type="caution">
    <text evidence="4">The sequence shown here is derived from an EMBL/GenBank/DDBJ whole genome shotgun (WGS) entry which is preliminary data.</text>
</comment>
<evidence type="ECO:0000256" key="1">
    <source>
        <dbReference type="ARBA" id="ARBA00022729"/>
    </source>
</evidence>
<dbReference type="Pfam" id="PF13505">
    <property type="entry name" value="OMP_b-brl"/>
    <property type="match status" value="1"/>
</dbReference>
<sequence length="245" mass="27279">MRLQIEHSAGCSELARSCDSMQPEKFFGVVMHKILVGILLAITISATAYGQSRKAGDWEASIMFRSQSGEGFGAPEGPDEANVKFSSDSGWGFTLGYNFSEHLNLAYEFSKNTPSYNTSFRDAEGDPRTINHTATFYTNNFNGTYHLLKGPITPFVSAGLGWTKIDSNISDGRGYCVPDYFWGWYCYSSSYDTTAFSYNAAIGVRADLSSNIFLRASYGRQWLDEKIGTDKPEFDIGKVELGYRF</sequence>
<protein>
    <submittedName>
        <fullName evidence="4">Porin family protein</fullName>
    </submittedName>
</protein>
<dbReference type="SUPFAM" id="SSF56925">
    <property type="entry name" value="OMPA-like"/>
    <property type="match status" value="1"/>
</dbReference>
<name>A0ABT3TEG4_9GAMM</name>
<organism evidence="4 5">
    <name type="scientific">Candidatus Litorirhabdus singularis</name>
    <dbReference type="NCBI Taxonomy" id="2518993"/>
    <lineage>
        <taxon>Bacteria</taxon>
        <taxon>Pseudomonadati</taxon>
        <taxon>Pseudomonadota</taxon>
        <taxon>Gammaproteobacteria</taxon>
        <taxon>Cellvibrionales</taxon>
        <taxon>Halieaceae</taxon>
        <taxon>Candidatus Litorirhabdus</taxon>
    </lineage>
</organism>
<gene>
    <name evidence="4" type="ORF">EYC98_07440</name>
</gene>
<feature type="domain" description="Outer membrane protein beta-barrel" evidence="3">
    <location>
        <begin position="39"/>
        <end position="245"/>
    </location>
</feature>
<keyword evidence="2" id="KW-0472">Membrane</keyword>
<keyword evidence="1" id="KW-0732">Signal</keyword>
<reference evidence="4" key="1">
    <citation type="submission" date="2019-02" db="EMBL/GenBank/DDBJ databases">
        <authorList>
            <person name="Li S.-H."/>
        </authorList>
    </citation>
    <scope>NUCLEOTIDE SEQUENCE</scope>
    <source>
        <strain evidence="4">IMCC14734</strain>
    </source>
</reference>
<evidence type="ECO:0000259" key="3">
    <source>
        <dbReference type="Pfam" id="PF13505"/>
    </source>
</evidence>
<evidence type="ECO:0000313" key="5">
    <source>
        <dbReference type="Proteomes" id="UP001143362"/>
    </source>
</evidence>
<dbReference type="InterPro" id="IPR011250">
    <property type="entry name" value="OMP/PagP_B-barrel"/>
</dbReference>
<evidence type="ECO:0000313" key="4">
    <source>
        <dbReference type="EMBL" id="MCX2980710.1"/>
    </source>
</evidence>
<proteinExistence type="predicted"/>
<dbReference type="InterPro" id="IPR027385">
    <property type="entry name" value="Beta-barrel_OMP"/>
</dbReference>
<feature type="transmembrane region" description="Helical" evidence="2">
    <location>
        <begin position="26"/>
        <end position="49"/>
    </location>
</feature>
<keyword evidence="2" id="KW-0812">Transmembrane</keyword>
<dbReference type="Gene3D" id="2.40.160.20">
    <property type="match status" value="1"/>
</dbReference>
<dbReference type="Proteomes" id="UP001143362">
    <property type="component" value="Unassembled WGS sequence"/>
</dbReference>